<dbReference type="InterPro" id="IPR005288">
    <property type="entry name" value="NadB"/>
</dbReference>
<dbReference type="PANTHER" id="PTHR42716:SF2">
    <property type="entry name" value="L-ASPARTATE OXIDASE, CHLOROPLASTIC"/>
    <property type="match status" value="1"/>
</dbReference>
<keyword evidence="17" id="KW-1185">Reference proteome</keyword>
<evidence type="ECO:0000256" key="3">
    <source>
        <dbReference type="ARBA" id="ARBA00008562"/>
    </source>
</evidence>
<dbReference type="eggNOG" id="COG0029">
    <property type="taxonomic scope" value="Bacteria"/>
</dbReference>
<reference evidence="16" key="1">
    <citation type="submission" date="2008-12" db="EMBL/GenBank/DDBJ databases">
        <title>Complete sequence of Chloroflexus aggregans DSM 9485.</title>
        <authorList>
            <consortium name="US DOE Joint Genome Institute"/>
            <person name="Lucas S."/>
            <person name="Copeland A."/>
            <person name="Lapidus A."/>
            <person name="Glavina del Rio T."/>
            <person name="Dalin E."/>
            <person name="Tice H."/>
            <person name="Pitluck S."/>
            <person name="Foster B."/>
            <person name="Larimer F."/>
            <person name="Land M."/>
            <person name="Hauser L."/>
            <person name="Kyrpides N."/>
            <person name="Mikhailova N."/>
            <person name="Bryant D."/>
            <person name="Richardson P."/>
        </authorList>
    </citation>
    <scope>NUCLEOTIDE SEQUENCE</scope>
    <source>
        <strain evidence="16">DSM 9485</strain>
    </source>
</reference>
<evidence type="ECO:0000256" key="2">
    <source>
        <dbReference type="ARBA" id="ARBA00004950"/>
    </source>
</evidence>
<comment type="cofactor">
    <cofactor evidence="1 13">
        <name>FAD</name>
        <dbReference type="ChEBI" id="CHEBI:57692"/>
    </cofactor>
</comment>
<keyword evidence="8 13" id="KW-0274">FAD</keyword>
<evidence type="ECO:0000256" key="10">
    <source>
        <dbReference type="ARBA" id="ARBA00048305"/>
    </source>
</evidence>
<evidence type="ECO:0000313" key="16">
    <source>
        <dbReference type="EMBL" id="ACL24673.1"/>
    </source>
</evidence>
<gene>
    <name evidence="16" type="ordered locus">Cagg_1773</name>
</gene>
<comment type="similarity">
    <text evidence="3 13">Belongs to the FAD-dependent oxidoreductase 2 family. NadB subfamily.</text>
</comment>
<evidence type="ECO:0000256" key="11">
    <source>
        <dbReference type="NCBIfam" id="TIGR00551"/>
    </source>
</evidence>
<feature type="active site" description="Proton acceptor" evidence="12">
    <location>
        <position position="291"/>
    </location>
</feature>
<dbReference type="FunFam" id="3.90.700.10:FF:000002">
    <property type="entry name" value="L-aspartate oxidase"/>
    <property type="match status" value="1"/>
</dbReference>
<dbReference type="PRINTS" id="PR00411">
    <property type="entry name" value="PNDRDTASEI"/>
</dbReference>
<dbReference type="Gene3D" id="1.20.58.100">
    <property type="entry name" value="Fumarate reductase/succinate dehydrogenase flavoprotein-like, C-terminal domain"/>
    <property type="match status" value="1"/>
</dbReference>
<feature type="domain" description="Fumarate reductase/succinate dehydrogenase flavoprotein-like C-terminal" evidence="15">
    <location>
        <begin position="483"/>
        <end position="521"/>
    </location>
</feature>
<dbReference type="InterPro" id="IPR036188">
    <property type="entry name" value="FAD/NAD-bd_sf"/>
</dbReference>
<evidence type="ECO:0000259" key="14">
    <source>
        <dbReference type="Pfam" id="PF00890"/>
    </source>
</evidence>
<sequence>MDPIPAPRSAVSFVPPACDRQFDVLVIGAGAAGLTAALAAAAAGARVLVLARGTLPESNSAWAQGGIAAALDPTDSPHLHIADTLAAGAGLCDVAAVTTLAHEAPTLMRELAALGVPFERDADRFALGLEGGHSRRRIVHVGDATGWAVTRVLIDRVRATPRMTVREQAQAIELLTAGKRVVGALVRLADGTWWRVLAAATVLATGGAGALYGLTSNQPIALGEGIALAYRAGAEVADMEFVQFHPTVYRTRDGHGFLITEAARGEGGRLYTPSGRRFMPDYDPRAELAPRDVVTRGIMAAMQAEGCDYVLLDLTHLPADHIEHHFPTIVARLRADGIDPVRDPIPVAPAAHYLMGGVRTDLNGATNLPGLFAAGEVACTGVHGANRLASNSLLECLVFGRRAGEAAATWRRIPLPLPDPLPVNLTTTAVPVAWRAHLATIMRAAGPLRHGDTLRQALIELESWPMIADPFDPEAITAVNAGLTARLIVASALLRTESRGGHFRQDYPQSDEAWRKHTILRHHTPPCFAPTIAPPPERGRDERAIPQVATIVEQIR</sequence>
<dbReference type="RefSeq" id="WP_015940532.1">
    <property type="nucleotide sequence ID" value="NC_011831.1"/>
</dbReference>
<evidence type="ECO:0000256" key="8">
    <source>
        <dbReference type="ARBA" id="ARBA00022827"/>
    </source>
</evidence>
<dbReference type="OrthoDB" id="9806724at2"/>
<dbReference type="UniPathway" id="UPA00253">
    <property type="reaction ID" value="UER00326"/>
</dbReference>
<proteinExistence type="inferred from homology"/>
<dbReference type="SUPFAM" id="SSF56425">
    <property type="entry name" value="Succinate dehydrogenase/fumarate reductase flavoprotein, catalytic domain"/>
    <property type="match status" value="1"/>
</dbReference>
<dbReference type="Proteomes" id="UP000002508">
    <property type="component" value="Chromosome"/>
</dbReference>
<dbReference type="SUPFAM" id="SSF51905">
    <property type="entry name" value="FAD/NAD(P)-binding domain"/>
    <property type="match status" value="1"/>
</dbReference>
<name>B8GAT4_CHLAD</name>
<dbReference type="GO" id="GO:0008734">
    <property type="term" value="F:L-aspartate oxidase activity"/>
    <property type="evidence" value="ECO:0007669"/>
    <property type="project" value="UniProtKB-UniRule"/>
</dbReference>
<dbReference type="Gene3D" id="3.50.50.60">
    <property type="entry name" value="FAD/NAD(P)-binding domain"/>
    <property type="match status" value="1"/>
</dbReference>
<accession>B8GAT4</accession>
<keyword evidence="7 13" id="KW-0662">Pyridine nucleotide biosynthesis</keyword>
<evidence type="ECO:0000256" key="7">
    <source>
        <dbReference type="ARBA" id="ARBA00022642"/>
    </source>
</evidence>
<dbReference type="GO" id="GO:0033765">
    <property type="term" value="F:steroid dehydrogenase activity, acting on the CH-CH group of donors"/>
    <property type="evidence" value="ECO:0007669"/>
    <property type="project" value="UniProtKB-ARBA"/>
</dbReference>
<evidence type="ECO:0000256" key="6">
    <source>
        <dbReference type="ARBA" id="ARBA00022630"/>
    </source>
</evidence>
<evidence type="ECO:0000256" key="12">
    <source>
        <dbReference type="PIRSR" id="PIRSR000171-1"/>
    </source>
</evidence>
<comment type="function">
    <text evidence="13">Catalyzes the oxidation of L-aspartate to iminoaspartate.</text>
</comment>
<dbReference type="InterPro" id="IPR037099">
    <property type="entry name" value="Fum_R/Succ_DH_flav-like_C_sf"/>
</dbReference>
<dbReference type="PANTHER" id="PTHR42716">
    <property type="entry name" value="L-ASPARTATE OXIDASE"/>
    <property type="match status" value="1"/>
</dbReference>
<dbReference type="SUPFAM" id="SSF46977">
    <property type="entry name" value="Succinate dehydrogenase/fumarate reductase flavoprotein C-terminal domain"/>
    <property type="match status" value="1"/>
</dbReference>
<dbReference type="AlphaFoldDB" id="B8GAT4"/>
<dbReference type="NCBIfam" id="TIGR00551">
    <property type="entry name" value="nadB"/>
    <property type="match status" value="1"/>
</dbReference>
<evidence type="ECO:0000256" key="1">
    <source>
        <dbReference type="ARBA" id="ARBA00001974"/>
    </source>
</evidence>
<comment type="catalytic activity">
    <reaction evidence="10">
        <text>L-aspartate + O2 = iminosuccinate + H2O2</text>
        <dbReference type="Rhea" id="RHEA:25876"/>
        <dbReference type="ChEBI" id="CHEBI:15379"/>
        <dbReference type="ChEBI" id="CHEBI:16240"/>
        <dbReference type="ChEBI" id="CHEBI:29991"/>
        <dbReference type="ChEBI" id="CHEBI:77875"/>
        <dbReference type="EC" id="1.4.3.16"/>
    </reaction>
    <physiologicalReaction direction="left-to-right" evidence="10">
        <dbReference type="Rhea" id="RHEA:25877"/>
    </physiologicalReaction>
</comment>
<dbReference type="Gene3D" id="3.90.700.10">
    <property type="entry name" value="Succinate dehydrogenase/fumarate reductase flavoprotein, catalytic domain"/>
    <property type="match status" value="1"/>
</dbReference>
<dbReference type="STRING" id="326427.Cagg_1773"/>
<dbReference type="HOGENOM" id="CLU_014312_3_0_0"/>
<dbReference type="GO" id="GO:0034628">
    <property type="term" value="P:'de novo' NAD+ biosynthetic process from L-aspartate"/>
    <property type="evidence" value="ECO:0007669"/>
    <property type="project" value="TreeGrafter"/>
</dbReference>
<dbReference type="EC" id="1.4.3.16" evidence="4 11"/>
<evidence type="ECO:0000256" key="13">
    <source>
        <dbReference type="RuleBase" id="RU362049"/>
    </source>
</evidence>
<evidence type="ECO:0000313" key="17">
    <source>
        <dbReference type="Proteomes" id="UP000002508"/>
    </source>
</evidence>
<dbReference type="PRINTS" id="PR00368">
    <property type="entry name" value="FADPNR"/>
</dbReference>
<dbReference type="EMBL" id="CP001337">
    <property type="protein sequence ID" value="ACL24673.1"/>
    <property type="molecule type" value="Genomic_DNA"/>
</dbReference>
<dbReference type="Pfam" id="PF02910">
    <property type="entry name" value="Succ_DH_flav_C"/>
    <property type="match status" value="1"/>
</dbReference>
<dbReference type="Pfam" id="PF00890">
    <property type="entry name" value="FAD_binding_2"/>
    <property type="match status" value="1"/>
</dbReference>
<evidence type="ECO:0000259" key="15">
    <source>
        <dbReference type="Pfam" id="PF02910"/>
    </source>
</evidence>
<keyword evidence="6 13" id="KW-0285">Flavoprotein</keyword>
<comment type="pathway">
    <text evidence="2 13">Cofactor biosynthesis; NAD(+) biosynthesis; iminoaspartate from L-aspartate (oxidase route): step 1/1.</text>
</comment>
<evidence type="ECO:0000256" key="4">
    <source>
        <dbReference type="ARBA" id="ARBA00012173"/>
    </source>
</evidence>
<keyword evidence="9 13" id="KW-0560">Oxidoreductase</keyword>
<dbReference type="GO" id="GO:0005737">
    <property type="term" value="C:cytoplasm"/>
    <property type="evidence" value="ECO:0007669"/>
    <property type="project" value="UniProtKB-SubCell"/>
</dbReference>
<dbReference type="KEGG" id="cag:Cagg_1773"/>
<dbReference type="InterPro" id="IPR027477">
    <property type="entry name" value="Succ_DH/fumarate_Rdtase_cat_sf"/>
</dbReference>
<comment type="subcellular location">
    <subcellularLocation>
        <location evidence="13">Cytoplasm</location>
    </subcellularLocation>
</comment>
<dbReference type="InterPro" id="IPR003953">
    <property type="entry name" value="FAD-dep_OxRdtase_2_FAD-bd"/>
</dbReference>
<feature type="domain" description="FAD-dependent oxidoreductase 2 FAD-binding" evidence="14">
    <location>
        <begin position="23"/>
        <end position="393"/>
    </location>
</feature>
<dbReference type="InterPro" id="IPR015939">
    <property type="entry name" value="Fum_Rdtase/Succ_DH_flav-like_C"/>
</dbReference>
<dbReference type="PIRSF" id="PIRSF000171">
    <property type="entry name" value="SDHA_APRA_LASPO"/>
    <property type="match status" value="1"/>
</dbReference>
<evidence type="ECO:0000256" key="5">
    <source>
        <dbReference type="ARBA" id="ARBA00021901"/>
    </source>
</evidence>
<organism evidence="16 17">
    <name type="scientific">Chloroflexus aggregans (strain MD-66 / DSM 9485)</name>
    <dbReference type="NCBI Taxonomy" id="326427"/>
    <lineage>
        <taxon>Bacteria</taxon>
        <taxon>Bacillati</taxon>
        <taxon>Chloroflexota</taxon>
        <taxon>Chloroflexia</taxon>
        <taxon>Chloroflexales</taxon>
        <taxon>Chloroflexineae</taxon>
        <taxon>Chloroflexaceae</taxon>
        <taxon>Chloroflexus</taxon>
    </lineage>
</organism>
<evidence type="ECO:0000256" key="9">
    <source>
        <dbReference type="ARBA" id="ARBA00023002"/>
    </source>
</evidence>
<protein>
    <recommendedName>
        <fullName evidence="5 11">L-aspartate oxidase</fullName>
        <ecNumber evidence="4 11">1.4.3.16</ecNumber>
    </recommendedName>
</protein>